<keyword evidence="1" id="KW-0433">Leucine-rich repeat</keyword>
<gene>
    <name evidence="4" type="primary">LOC121220065</name>
</gene>
<dbReference type="SUPFAM" id="SSF52058">
    <property type="entry name" value="L domain-like"/>
    <property type="match status" value="2"/>
</dbReference>
<dbReference type="Gene3D" id="3.80.10.10">
    <property type="entry name" value="Ribonuclease Inhibitor"/>
    <property type="match status" value="2"/>
</dbReference>
<dbReference type="Pfam" id="PF13855">
    <property type="entry name" value="LRR_8"/>
    <property type="match status" value="1"/>
</dbReference>
<dbReference type="SMART" id="SM00369">
    <property type="entry name" value="LRR_TYP"/>
    <property type="match status" value="3"/>
</dbReference>
<name>A0ABM3AJY9_GOSHI</name>
<dbReference type="RefSeq" id="XP_040955149.1">
    <property type="nucleotide sequence ID" value="XM_041099215.1"/>
</dbReference>
<dbReference type="InterPro" id="IPR025875">
    <property type="entry name" value="Leu-rich_rpt_4"/>
</dbReference>
<dbReference type="InterPro" id="IPR003591">
    <property type="entry name" value="Leu-rich_rpt_typical-subtyp"/>
</dbReference>
<reference evidence="3" key="1">
    <citation type="journal article" date="2020" name="Nat. Genet.">
        <title>Genomic diversifications of five Gossypium allopolyploid species and their impact on cotton improvement.</title>
        <authorList>
            <person name="Chen Z.J."/>
            <person name="Sreedasyam A."/>
            <person name="Ando A."/>
            <person name="Song Q."/>
            <person name="De Santiago L.M."/>
            <person name="Hulse-Kemp A.M."/>
            <person name="Ding M."/>
            <person name="Ye W."/>
            <person name="Kirkbride R.C."/>
            <person name="Jenkins J."/>
            <person name="Plott C."/>
            <person name="Lovell J."/>
            <person name="Lin Y.M."/>
            <person name="Vaughn R."/>
            <person name="Liu B."/>
            <person name="Simpson S."/>
            <person name="Scheffler B.E."/>
            <person name="Wen L."/>
            <person name="Saski C.A."/>
            <person name="Grover C.E."/>
            <person name="Hu G."/>
            <person name="Conover J.L."/>
            <person name="Carlson J.W."/>
            <person name="Shu S."/>
            <person name="Boston L.B."/>
            <person name="Williams M."/>
            <person name="Peterson D.G."/>
            <person name="McGee K."/>
            <person name="Jones D.C."/>
            <person name="Wendel J.F."/>
            <person name="Stelly D.M."/>
            <person name="Grimwood J."/>
            <person name="Schmutz J."/>
        </authorList>
    </citation>
    <scope>NUCLEOTIDE SEQUENCE [LARGE SCALE GENOMIC DNA]</scope>
    <source>
        <strain evidence="3">cv. TM-1</strain>
    </source>
</reference>
<accession>A0ABM3AJY9</accession>
<dbReference type="PANTHER" id="PTHR48065:SF5">
    <property type="entry name" value="RECEPTOR-LIKE PROTEIN CF-9 HOMOLOG"/>
    <property type="match status" value="1"/>
</dbReference>
<dbReference type="PANTHER" id="PTHR48065">
    <property type="entry name" value="OS10G0469600 PROTEIN"/>
    <property type="match status" value="1"/>
</dbReference>
<dbReference type="GeneID" id="121220065"/>
<dbReference type="Proteomes" id="UP000818029">
    <property type="component" value="Chromosome D08"/>
</dbReference>
<dbReference type="Pfam" id="PF12799">
    <property type="entry name" value="LRR_4"/>
    <property type="match status" value="1"/>
</dbReference>
<evidence type="ECO:0000313" key="3">
    <source>
        <dbReference type="Proteomes" id="UP000818029"/>
    </source>
</evidence>
<reference evidence="4" key="2">
    <citation type="submission" date="2025-08" db="UniProtKB">
        <authorList>
            <consortium name="RefSeq"/>
        </authorList>
    </citation>
    <scope>IDENTIFICATION</scope>
</reference>
<sequence length="799" mass="89013">MGQKLSSFGNKEKVDEREYRSLIGCLLYLTVTRPDLMHSVSLLSHFMHSCNTSHLKAAKRILRYVKGTLKFGVMLKSGSKLKLTGYSDSDWGGSIDDIRSTSGYLFSLGSGAFCLSSKKQQTVAQSTTEAEYIAAAGVVSQTIWLRKLLCDLNEEQFEPTEIMVDNYSQDQLADILTMPLGAMSPRRSVEHGLECNKRPESRLAAAEDQHSSRTRIPSWLFTLQSLPLLDLRYNKLVGPIDQIQKPSSIQEVDLSYNNIGGPIPNSIFNLVNLTRLDLSSNNLSGPIPGSIFDLVNLCSLYLSPNNLSGVINVRQFPNFFQTSKLWVLDLSNNMISGGISKWEAEGWEGLLSLNLFHNFLTTLEEFPENNLRFLNLHSNLLQVSILSTCLNPQIPISKELSMIIISKNKFTANIPSSICNLSRLNVLDLSENNVSGTIPDCLGNNKLTDRFPRWLDSILSLQVLILRFNRFYGSLPHSIASSSFSTVRIIDLSGNKFTGTLSTKLLQNLGAMKDKPKDLLYSHFLGINNEIPVNVTTERLEMELTKILDIFVSMDLSNNQFCGKIPKDVEQFISLQMLNFSHNNFSDPISTSFGNLVALKSLDLSSNKLSGRIPSQMTKLTFLEVLDLSNNNFIGQISHGNQFDTFDNDSYSGNLGLCGLPLSKQCVDHGNAELSLPLVVEHGNAELSLPLVVEHEGSEIPFFWQVVMMGYESGVVLGLSLDYIVFTTERPWWFVRKVDRQEVKGKSNLILFEPDWPVGSGINPGICVEIGQPCCCLKCMQLDDMLQHVLIDIISLCAS</sequence>
<evidence type="ECO:0000256" key="2">
    <source>
        <dbReference type="ARBA" id="ARBA00022737"/>
    </source>
</evidence>
<dbReference type="PRINTS" id="PR00019">
    <property type="entry name" value="LEURICHRPT"/>
</dbReference>
<dbReference type="Pfam" id="PF00560">
    <property type="entry name" value="LRR_1"/>
    <property type="match status" value="2"/>
</dbReference>
<proteinExistence type="predicted"/>
<evidence type="ECO:0000256" key="1">
    <source>
        <dbReference type="ARBA" id="ARBA00022614"/>
    </source>
</evidence>
<keyword evidence="2" id="KW-0677">Repeat</keyword>
<protein>
    <submittedName>
        <fullName evidence="4">Receptor-like protein 9DC3</fullName>
    </submittedName>
</protein>
<dbReference type="InterPro" id="IPR032675">
    <property type="entry name" value="LRR_dom_sf"/>
</dbReference>
<keyword evidence="3" id="KW-1185">Reference proteome</keyword>
<evidence type="ECO:0000313" key="4">
    <source>
        <dbReference type="RefSeq" id="XP_040955149.1"/>
    </source>
</evidence>
<organism evidence="3 4">
    <name type="scientific">Gossypium hirsutum</name>
    <name type="common">Upland cotton</name>
    <name type="synonym">Gossypium mexicanum</name>
    <dbReference type="NCBI Taxonomy" id="3635"/>
    <lineage>
        <taxon>Eukaryota</taxon>
        <taxon>Viridiplantae</taxon>
        <taxon>Streptophyta</taxon>
        <taxon>Embryophyta</taxon>
        <taxon>Tracheophyta</taxon>
        <taxon>Spermatophyta</taxon>
        <taxon>Magnoliopsida</taxon>
        <taxon>eudicotyledons</taxon>
        <taxon>Gunneridae</taxon>
        <taxon>Pentapetalae</taxon>
        <taxon>rosids</taxon>
        <taxon>malvids</taxon>
        <taxon>Malvales</taxon>
        <taxon>Malvaceae</taxon>
        <taxon>Malvoideae</taxon>
        <taxon>Gossypium</taxon>
    </lineage>
</organism>
<dbReference type="InterPro" id="IPR001611">
    <property type="entry name" value="Leu-rich_rpt"/>
</dbReference>
<dbReference type="CDD" id="cd09272">
    <property type="entry name" value="RNase_HI_RT_Ty1"/>
    <property type="match status" value="1"/>
</dbReference>